<dbReference type="Proteomes" id="UP001187192">
    <property type="component" value="Unassembled WGS sequence"/>
</dbReference>
<accession>A0AA88DGX9</accession>
<protein>
    <submittedName>
        <fullName evidence="1">Uncharacterized protein</fullName>
    </submittedName>
</protein>
<gene>
    <name evidence="1" type="ORF">TIFTF001_026018</name>
    <name evidence="2" type="ORF">TIFTF001_027692</name>
</gene>
<organism evidence="1 3">
    <name type="scientific">Ficus carica</name>
    <name type="common">Common fig</name>
    <dbReference type="NCBI Taxonomy" id="3494"/>
    <lineage>
        <taxon>Eukaryota</taxon>
        <taxon>Viridiplantae</taxon>
        <taxon>Streptophyta</taxon>
        <taxon>Embryophyta</taxon>
        <taxon>Tracheophyta</taxon>
        <taxon>Spermatophyta</taxon>
        <taxon>Magnoliopsida</taxon>
        <taxon>eudicotyledons</taxon>
        <taxon>Gunneridae</taxon>
        <taxon>Pentapetalae</taxon>
        <taxon>rosids</taxon>
        <taxon>fabids</taxon>
        <taxon>Rosales</taxon>
        <taxon>Moraceae</taxon>
        <taxon>Ficeae</taxon>
        <taxon>Ficus</taxon>
    </lineage>
</organism>
<comment type="caution">
    <text evidence="1">The sequence shown here is derived from an EMBL/GenBank/DDBJ whole genome shotgun (WGS) entry which is preliminary data.</text>
</comment>
<dbReference type="EMBL" id="BTGU01000066">
    <property type="protein sequence ID" value="GMN56891.1"/>
    <property type="molecule type" value="Genomic_DNA"/>
</dbReference>
<evidence type="ECO:0000313" key="1">
    <source>
        <dbReference type="EMBL" id="GMN56891.1"/>
    </source>
</evidence>
<name>A0AA88DGX9_FICCA</name>
<keyword evidence="3" id="KW-1185">Reference proteome</keyword>
<sequence>MKLKCVKFGAMGCSVAFLSCQGFIVTIVLQLMKVGSALGLKAIQQMLHSYKEGKRGAVELASHAVHRCSVVQYTSSLFFTSS</sequence>
<reference evidence="1" key="1">
    <citation type="submission" date="2023-07" db="EMBL/GenBank/DDBJ databases">
        <title>draft genome sequence of fig (Ficus carica).</title>
        <authorList>
            <person name="Takahashi T."/>
            <person name="Nishimura K."/>
        </authorList>
    </citation>
    <scope>NUCLEOTIDE SEQUENCE</scope>
</reference>
<dbReference type="EMBL" id="BTGU01000079">
    <property type="protein sequence ID" value="GMN58592.1"/>
    <property type="molecule type" value="Genomic_DNA"/>
</dbReference>
<dbReference type="PROSITE" id="PS51257">
    <property type="entry name" value="PROKAR_LIPOPROTEIN"/>
    <property type="match status" value="1"/>
</dbReference>
<proteinExistence type="predicted"/>
<dbReference type="AlphaFoldDB" id="A0AA88DGX9"/>
<evidence type="ECO:0000313" key="2">
    <source>
        <dbReference type="EMBL" id="GMN58592.1"/>
    </source>
</evidence>
<evidence type="ECO:0000313" key="3">
    <source>
        <dbReference type="Proteomes" id="UP001187192"/>
    </source>
</evidence>